<dbReference type="AlphaFoldDB" id="A0A975GK62"/>
<keyword evidence="2" id="KW-1185">Reference proteome</keyword>
<sequence>MSLKIPDLLLNSFGSMIYSEKFPGCARCGKETRLFFRDGSDLPRRKQPGFSPVRPVTARKLFDLLKIYFYCKNILYLKCI</sequence>
<proteinExistence type="predicted"/>
<reference evidence="1" key="1">
    <citation type="journal article" date="2021" name="Microb. Physiol.">
        <title>Proteogenomic Insights into the Physiology of Marine, Sulfate-Reducing, Filamentous Desulfonema limicola and Desulfonema magnum.</title>
        <authorList>
            <person name="Schnaars V."/>
            <person name="Wohlbrand L."/>
            <person name="Scheve S."/>
            <person name="Hinrichs C."/>
            <person name="Reinhardt R."/>
            <person name="Rabus R."/>
        </authorList>
    </citation>
    <scope>NUCLEOTIDE SEQUENCE</scope>
    <source>
        <strain evidence="1">4be13</strain>
    </source>
</reference>
<dbReference type="EMBL" id="CP061800">
    <property type="protein sequence ID" value="QTA84404.1"/>
    <property type="molecule type" value="Genomic_DNA"/>
</dbReference>
<protein>
    <submittedName>
        <fullName evidence="1">Uncharacterized protein</fullName>
    </submittedName>
</protein>
<gene>
    <name evidence="1" type="ORF">dnm_004000</name>
</gene>
<evidence type="ECO:0000313" key="1">
    <source>
        <dbReference type="EMBL" id="QTA84404.1"/>
    </source>
</evidence>
<evidence type="ECO:0000313" key="2">
    <source>
        <dbReference type="Proteomes" id="UP000663722"/>
    </source>
</evidence>
<dbReference type="KEGG" id="dmm:dnm_004000"/>
<organism evidence="1 2">
    <name type="scientific">Desulfonema magnum</name>
    <dbReference type="NCBI Taxonomy" id="45655"/>
    <lineage>
        <taxon>Bacteria</taxon>
        <taxon>Pseudomonadati</taxon>
        <taxon>Thermodesulfobacteriota</taxon>
        <taxon>Desulfobacteria</taxon>
        <taxon>Desulfobacterales</taxon>
        <taxon>Desulfococcaceae</taxon>
        <taxon>Desulfonema</taxon>
    </lineage>
</organism>
<accession>A0A975GK62</accession>
<name>A0A975GK62_9BACT</name>
<dbReference type="Proteomes" id="UP000663722">
    <property type="component" value="Chromosome"/>
</dbReference>